<dbReference type="GO" id="GO:0008270">
    <property type="term" value="F:zinc ion binding"/>
    <property type="evidence" value="ECO:0007669"/>
    <property type="project" value="TreeGrafter"/>
</dbReference>
<dbReference type="KEGG" id="ibu:IB211_01757c"/>
<comment type="cofactor">
    <cofactor evidence="8">
        <name>Mn(2+)</name>
        <dbReference type="ChEBI" id="CHEBI:29035"/>
    </cofactor>
    <cofactor evidence="8">
        <name>Fe(2+)</name>
        <dbReference type="ChEBI" id="CHEBI:29033"/>
    </cofactor>
    <text evidence="8">Binds 1 Mn(2+) or Fe(2+) ion per subunit.</text>
</comment>
<dbReference type="Gene3D" id="3.30.1490.190">
    <property type="match status" value="1"/>
</dbReference>
<keyword evidence="8" id="KW-0408">Iron</keyword>
<evidence type="ECO:0000256" key="3">
    <source>
        <dbReference type="ARBA" id="ARBA00022833"/>
    </source>
</evidence>
<protein>
    <submittedName>
        <fullName evidence="9">Peroxide stress regulator PerRNA, FUR family</fullName>
    </submittedName>
</protein>
<feature type="binding site" evidence="8">
    <location>
        <position position="113"/>
    </location>
    <ligand>
        <name>Fe cation</name>
        <dbReference type="ChEBI" id="CHEBI:24875"/>
    </ligand>
</feature>
<dbReference type="RefSeq" id="WP_081959972.1">
    <property type="nucleotide sequence ID" value="NZ_CALICV010000109.1"/>
</dbReference>
<keyword evidence="7" id="KW-0479">Metal-binding</keyword>
<feature type="binding site" evidence="7">
    <location>
        <position position="83"/>
    </location>
    <ligand>
        <name>Zn(2+)</name>
        <dbReference type="ChEBI" id="CHEBI:29105"/>
    </ligand>
</feature>
<dbReference type="EMBL" id="CP011307">
    <property type="protein sequence ID" value="ALP94148.1"/>
    <property type="molecule type" value="Genomic_DNA"/>
</dbReference>
<evidence type="ECO:0000313" key="9">
    <source>
        <dbReference type="EMBL" id="ALP94148.1"/>
    </source>
</evidence>
<dbReference type="Pfam" id="PF01475">
    <property type="entry name" value="FUR"/>
    <property type="match status" value="1"/>
</dbReference>
<comment type="similarity">
    <text evidence="1">Belongs to the Fur family.</text>
</comment>
<dbReference type="GO" id="GO:0000976">
    <property type="term" value="F:transcription cis-regulatory region binding"/>
    <property type="evidence" value="ECO:0007669"/>
    <property type="project" value="TreeGrafter"/>
</dbReference>
<dbReference type="PANTHER" id="PTHR33202">
    <property type="entry name" value="ZINC UPTAKE REGULATION PROTEIN"/>
    <property type="match status" value="1"/>
</dbReference>
<feature type="binding site" evidence="7">
    <location>
        <position position="121"/>
    </location>
    <ligand>
        <name>Zn(2+)</name>
        <dbReference type="ChEBI" id="CHEBI:29105"/>
    </ligand>
</feature>
<reference evidence="9 10" key="1">
    <citation type="journal article" date="2015" name="Nat. Commun.">
        <title>Production of butyrate from lysine and the Amadori product fructoselysine by a human gut commensal.</title>
        <authorList>
            <person name="Bui T.P."/>
            <person name="Ritari J."/>
            <person name="Boeren S."/>
            <person name="de Waard P."/>
            <person name="Plugge C.M."/>
            <person name="de Vos W.M."/>
        </authorList>
    </citation>
    <scope>NUCLEOTIDE SEQUENCE [LARGE SCALE GENOMIC DNA]</scope>
    <source>
        <strain evidence="9 10">AF211</strain>
    </source>
</reference>
<evidence type="ECO:0000313" key="10">
    <source>
        <dbReference type="Proteomes" id="UP000064844"/>
    </source>
</evidence>
<dbReference type="GO" id="GO:1900376">
    <property type="term" value="P:regulation of secondary metabolite biosynthetic process"/>
    <property type="evidence" value="ECO:0007669"/>
    <property type="project" value="TreeGrafter"/>
</dbReference>
<evidence type="ECO:0000256" key="1">
    <source>
        <dbReference type="ARBA" id="ARBA00007957"/>
    </source>
</evidence>
<reference evidence="10" key="2">
    <citation type="submission" date="2015-04" db="EMBL/GenBank/DDBJ databases">
        <title>A butyrogenic pathway from the amino acid lysine in a human gut commensal.</title>
        <authorList>
            <person name="de Vos W.M."/>
            <person name="Bui N.T.P."/>
            <person name="Plugge C.M."/>
            <person name="Ritari J."/>
        </authorList>
    </citation>
    <scope>NUCLEOTIDE SEQUENCE [LARGE SCALE GENOMIC DNA]</scope>
    <source>
        <strain evidence="10">AF211</strain>
    </source>
</reference>
<evidence type="ECO:0000256" key="6">
    <source>
        <dbReference type="ARBA" id="ARBA00023163"/>
    </source>
</evidence>
<keyword evidence="3 7" id="KW-0862">Zinc</keyword>
<evidence type="ECO:0000256" key="7">
    <source>
        <dbReference type="PIRSR" id="PIRSR602481-1"/>
    </source>
</evidence>
<keyword evidence="6" id="KW-0804">Transcription</keyword>
<sequence>MSGKRYSRQRELIYQCLLHTDQHPTAEMIYSWLKPENPNLSLGTVYRNLNLLSEEGIIVRMPFPVERYDAVKEPHPHFRCRKCGGVYDLEGLEYDHGLDEEAARCSGHEVERHEVVFSGICAHCVEKH</sequence>
<dbReference type="CDD" id="cd07153">
    <property type="entry name" value="Fur_like"/>
    <property type="match status" value="1"/>
</dbReference>
<dbReference type="InterPro" id="IPR002481">
    <property type="entry name" value="FUR"/>
</dbReference>
<dbReference type="GO" id="GO:0003700">
    <property type="term" value="F:DNA-binding transcription factor activity"/>
    <property type="evidence" value="ECO:0007669"/>
    <property type="project" value="InterPro"/>
</dbReference>
<dbReference type="InterPro" id="IPR036390">
    <property type="entry name" value="WH_DNA-bd_sf"/>
</dbReference>
<feature type="binding site" evidence="7">
    <location>
        <position position="124"/>
    </location>
    <ligand>
        <name>Zn(2+)</name>
        <dbReference type="ChEBI" id="CHEBI:29105"/>
    </ligand>
</feature>
<dbReference type="AlphaFoldDB" id="A0A0S2W458"/>
<evidence type="ECO:0000256" key="8">
    <source>
        <dbReference type="PIRSR" id="PIRSR602481-2"/>
    </source>
</evidence>
<organism evidence="9 10">
    <name type="scientific">Intestinimonas butyriciproducens</name>
    <dbReference type="NCBI Taxonomy" id="1297617"/>
    <lineage>
        <taxon>Bacteria</taxon>
        <taxon>Bacillati</taxon>
        <taxon>Bacillota</taxon>
        <taxon>Clostridia</taxon>
        <taxon>Eubacteriales</taxon>
        <taxon>Intestinimonas</taxon>
    </lineage>
</organism>
<dbReference type="Proteomes" id="UP000064844">
    <property type="component" value="Chromosome"/>
</dbReference>
<dbReference type="InterPro" id="IPR036388">
    <property type="entry name" value="WH-like_DNA-bd_sf"/>
</dbReference>
<dbReference type="SUPFAM" id="SSF46785">
    <property type="entry name" value="Winged helix' DNA-binding domain"/>
    <property type="match status" value="1"/>
</dbReference>
<dbReference type="InterPro" id="IPR043135">
    <property type="entry name" value="Fur_C"/>
</dbReference>
<keyword evidence="4" id="KW-0805">Transcription regulation</keyword>
<gene>
    <name evidence="9" type="ORF">IB211_01757c</name>
</gene>
<name>A0A0S2W458_9FIRM</name>
<evidence type="ECO:0000256" key="2">
    <source>
        <dbReference type="ARBA" id="ARBA00022491"/>
    </source>
</evidence>
<dbReference type="eggNOG" id="COG0735">
    <property type="taxonomic scope" value="Bacteria"/>
</dbReference>
<evidence type="ECO:0000256" key="4">
    <source>
        <dbReference type="ARBA" id="ARBA00023015"/>
    </source>
</evidence>
<comment type="cofactor">
    <cofactor evidence="7">
        <name>Zn(2+)</name>
        <dbReference type="ChEBI" id="CHEBI:29105"/>
    </cofactor>
    <text evidence="7">Binds 1 zinc ion per subunit.</text>
</comment>
<dbReference type="Gene3D" id="1.10.10.10">
    <property type="entry name" value="Winged helix-like DNA-binding domain superfamily/Winged helix DNA-binding domain"/>
    <property type="match status" value="1"/>
</dbReference>
<evidence type="ECO:0000256" key="5">
    <source>
        <dbReference type="ARBA" id="ARBA00023125"/>
    </source>
</evidence>
<proteinExistence type="inferred from homology"/>
<keyword evidence="2" id="KW-0678">Repressor</keyword>
<keyword evidence="10" id="KW-1185">Reference proteome</keyword>
<dbReference type="PANTHER" id="PTHR33202:SF7">
    <property type="entry name" value="FERRIC UPTAKE REGULATION PROTEIN"/>
    <property type="match status" value="1"/>
</dbReference>
<accession>A0A0S2W458</accession>
<dbReference type="GO" id="GO:0045892">
    <property type="term" value="P:negative regulation of DNA-templated transcription"/>
    <property type="evidence" value="ECO:0007669"/>
    <property type="project" value="TreeGrafter"/>
</dbReference>
<keyword evidence="5" id="KW-0238">DNA-binding</keyword>
<dbReference type="PATRIC" id="fig|1297617.4.peg.1805"/>
<feature type="binding site" evidence="7">
    <location>
        <position position="80"/>
    </location>
    <ligand>
        <name>Zn(2+)</name>
        <dbReference type="ChEBI" id="CHEBI:29105"/>
    </ligand>
</feature>
<dbReference type="STRING" id="1297617.IB211_01757c"/>